<evidence type="ECO:0000256" key="1">
    <source>
        <dbReference type="SAM" id="MobiDB-lite"/>
    </source>
</evidence>
<feature type="compositionally biased region" description="Basic and acidic residues" evidence="1">
    <location>
        <begin position="108"/>
        <end position="123"/>
    </location>
</feature>
<name>C1N6N3_MICPC</name>
<feature type="compositionally biased region" description="Basic and acidic residues" evidence="1">
    <location>
        <begin position="280"/>
        <end position="294"/>
    </location>
</feature>
<keyword evidence="3" id="KW-1185">Reference proteome</keyword>
<organism evidence="3">
    <name type="scientific">Micromonas pusilla (strain CCMP1545)</name>
    <name type="common">Picoplanktonic green alga</name>
    <dbReference type="NCBI Taxonomy" id="564608"/>
    <lineage>
        <taxon>Eukaryota</taxon>
        <taxon>Viridiplantae</taxon>
        <taxon>Chlorophyta</taxon>
        <taxon>Mamiellophyceae</taxon>
        <taxon>Mamiellales</taxon>
        <taxon>Mamiellaceae</taxon>
        <taxon>Micromonas</taxon>
    </lineage>
</organism>
<feature type="non-terminal residue" evidence="2">
    <location>
        <position position="418"/>
    </location>
</feature>
<dbReference type="Proteomes" id="UP000001876">
    <property type="component" value="Unassembled WGS sequence"/>
</dbReference>
<protein>
    <submittedName>
        <fullName evidence="2">Predicted protein</fullName>
    </submittedName>
</protein>
<feature type="compositionally biased region" description="Acidic residues" evidence="1">
    <location>
        <begin position="177"/>
        <end position="190"/>
    </location>
</feature>
<feature type="region of interest" description="Disordered" evidence="1">
    <location>
        <begin position="54"/>
        <end position="329"/>
    </location>
</feature>
<feature type="compositionally biased region" description="Basic and acidic residues" evidence="1">
    <location>
        <begin position="54"/>
        <end position="64"/>
    </location>
</feature>
<reference evidence="2 3" key="1">
    <citation type="journal article" date="2009" name="Science">
        <title>Green evolution and dynamic adaptations revealed by genomes of the marine picoeukaryotes Micromonas.</title>
        <authorList>
            <person name="Worden A.Z."/>
            <person name="Lee J.H."/>
            <person name="Mock T."/>
            <person name="Rouze P."/>
            <person name="Simmons M.P."/>
            <person name="Aerts A.L."/>
            <person name="Allen A.E."/>
            <person name="Cuvelier M.L."/>
            <person name="Derelle E."/>
            <person name="Everett M.V."/>
            <person name="Foulon E."/>
            <person name="Grimwood J."/>
            <person name="Gundlach H."/>
            <person name="Henrissat B."/>
            <person name="Napoli C."/>
            <person name="McDonald S.M."/>
            <person name="Parker M.S."/>
            <person name="Rombauts S."/>
            <person name="Salamov A."/>
            <person name="Von Dassow P."/>
            <person name="Badger J.H."/>
            <person name="Coutinho P.M."/>
            <person name="Demir E."/>
            <person name="Dubchak I."/>
            <person name="Gentemann C."/>
            <person name="Eikrem W."/>
            <person name="Gready J.E."/>
            <person name="John U."/>
            <person name="Lanier W."/>
            <person name="Lindquist E.A."/>
            <person name="Lucas S."/>
            <person name="Mayer K.F."/>
            <person name="Moreau H."/>
            <person name="Not F."/>
            <person name="Otillar R."/>
            <person name="Panaud O."/>
            <person name="Pangilinan J."/>
            <person name="Paulsen I."/>
            <person name="Piegu B."/>
            <person name="Poliakov A."/>
            <person name="Robbens S."/>
            <person name="Schmutz J."/>
            <person name="Toulza E."/>
            <person name="Wyss T."/>
            <person name="Zelensky A."/>
            <person name="Zhou K."/>
            <person name="Armbrust E.V."/>
            <person name="Bhattacharya D."/>
            <person name="Goodenough U.W."/>
            <person name="Van de Peer Y."/>
            <person name="Grigoriev I.V."/>
        </authorList>
    </citation>
    <scope>NUCLEOTIDE SEQUENCE [LARGE SCALE GENOMIC DNA]</scope>
    <source>
        <strain evidence="2 3">CCMP1545</strain>
    </source>
</reference>
<evidence type="ECO:0000313" key="3">
    <source>
        <dbReference type="Proteomes" id="UP000001876"/>
    </source>
</evidence>
<evidence type="ECO:0000313" key="2">
    <source>
        <dbReference type="EMBL" id="EEH51955.1"/>
    </source>
</evidence>
<feature type="compositionally biased region" description="Basic and acidic residues" evidence="1">
    <location>
        <begin position="77"/>
        <end position="90"/>
    </location>
</feature>
<dbReference type="OrthoDB" id="10682751at2759"/>
<feature type="compositionally biased region" description="Low complexity" evidence="1">
    <location>
        <begin position="245"/>
        <end position="260"/>
    </location>
</feature>
<feature type="compositionally biased region" description="Low complexity" evidence="1">
    <location>
        <begin position="214"/>
        <end position="223"/>
    </location>
</feature>
<dbReference type="RefSeq" id="XP_003063582.1">
    <property type="nucleotide sequence ID" value="XM_003063536.1"/>
</dbReference>
<gene>
    <name evidence="2" type="ORF">MICPUCDRAFT_48914</name>
</gene>
<dbReference type="EMBL" id="GG663749">
    <property type="protein sequence ID" value="EEH51955.1"/>
    <property type="molecule type" value="Genomic_DNA"/>
</dbReference>
<accession>C1N6N3</accession>
<dbReference type="KEGG" id="mpp:MICPUCDRAFT_48914"/>
<dbReference type="GeneID" id="9689204"/>
<dbReference type="AlphaFoldDB" id="C1N6N3"/>
<sequence length="418" mass="45350">MVRRFDDPADEHDFYENLFLSEKIVDGHVKLSLPTLSADDNASDEEDKWAAWERANHERHERVRGGGGKNSRSSTRQKKDDERRAHDRRPASPARRGRALRDPTYAKLLDRRDENAARMEAAKRRMGGSGRHAFGEAERRLSPSPAKSRSGGRRNRTKSPLSSTSGGSRLTFRGAGEDSEDYDSDSDSDSDGGGGGGGIVRSALGKQLLETRRWSAQRARSASPGVAQRGGPRGRASSVPPPRRPGSARPGSALAFASAASPPPAPAPVDDDPVCFGRHHTFEGEAARARREAEEAAAAAKKKMGKKAPPSRPGSPFKNRPRVTTEFHPPCLHTATRTLERETNKKAMELAWRRQELTEEVVHTTVGRLAGGEPGLTRHWDDPPRAAAEQAAMAAKIAAERDGGAWSQAAARAAARRA</sequence>
<proteinExistence type="predicted"/>
<feature type="compositionally biased region" description="Polar residues" evidence="1">
    <location>
        <begin position="158"/>
        <end position="168"/>
    </location>
</feature>